<sequence>MSALKYLEIKAHNELLDSNKWKLLLETSLPLLTQFILRITLSRVKKIGIDNVLSSFQNSYWVSKKNFNLMITEHEHPNSVGFGIAEIKSHIRQKFDWPVIQCWIAPNRTIHNDLMIVNKSISLKLYDNNNLISCPYYFDNVKCLIVNNMDSAHIHSIFVYSSQSRALKHLITYVRCILLILIRLSPLIF</sequence>
<name>A0A819UWC5_9BILA</name>
<protein>
    <submittedName>
        <fullName evidence="1">Uncharacterized protein</fullName>
    </submittedName>
</protein>
<organism evidence="1 2">
    <name type="scientific">Rotaria sordida</name>
    <dbReference type="NCBI Taxonomy" id="392033"/>
    <lineage>
        <taxon>Eukaryota</taxon>
        <taxon>Metazoa</taxon>
        <taxon>Spiralia</taxon>
        <taxon>Gnathifera</taxon>
        <taxon>Rotifera</taxon>
        <taxon>Eurotatoria</taxon>
        <taxon>Bdelloidea</taxon>
        <taxon>Philodinida</taxon>
        <taxon>Philodinidae</taxon>
        <taxon>Rotaria</taxon>
    </lineage>
</organism>
<evidence type="ECO:0000313" key="1">
    <source>
        <dbReference type="EMBL" id="CAF4102003.1"/>
    </source>
</evidence>
<comment type="caution">
    <text evidence="1">The sequence shown here is derived from an EMBL/GenBank/DDBJ whole genome shotgun (WGS) entry which is preliminary data.</text>
</comment>
<evidence type="ECO:0000313" key="2">
    <source>
        <dbReference type="Proteomes" id="UP000663823"/>
    </source>
</evidence>
<gene>
    <name evidence="1" type="ORF">OTI717_LOCUS34167</name>
</gene>
<accession>A0A819UWC5</accession>
<proteinExistence type="predicted"/>
<dbReference type="Proteomes" id="UP000663823">
    <property type="component" value="Unassembled WGS sequence"/>
</dbReference>
<dbReference type="EMBL" id="CAJOAX010011892">
    <property type="protein sequence ID" value="CAF4102003.1"/>
    <property type="molecule type" value="Genomic_DNA"/>
</dbReference>
<dbReference type="AlphaFoldDB" id="A0A819UWC5"/>
<reference evidence="1" key="1">
    <citation type="submission" date="2021-02" db="EMBL/GenBank/DDBJ databases">
        <authorList>
            <person name="Nowell W R."/>
        </authorList>
    </citation>
    <scope>NUCLEOTIDE SEQUENCE</scope>
</reference>